<accession>A0A143DD56</accession>
<keyword evidence="1" id="KW-0732">Signal</keyword>
<protein>
    <submittedName>
        <fullName evidence="2">Uncharacterized protein</fullName>
    </submittedName>
</protein>
<reference evidence="2 3" key="1">
    <citation type="submission" date="2016-02" db="EMBL/GenBank/DDBJ databases">
        <title>Complete Genome of H5569, the type strain of the newly described species Haematospirillium jordaniae.</title>
        <authorList>
            <person name="Nicholson A.C."/>
            <person name="Humrighouse B.W."/>
            <person name="Loparov V."/>
            <person name="McQuiston J.R."/>
        </authorList>
    </citation>
    <scope>NUCLEOTIDE SEQUENCE [LARGE SCALE GENOMIC DNA]</scope>
    <source>
        <strain evidence="2 3">H5569</strain>
    </source>
</reference>
<dbReference type="KEGG" id="hjo:AY555_01395"/>
<sequence>MCDRSPRSFTVTVGAVCVSSFLLVASWACAASAADAVNAALGLERYGLDRNRGLLKLPRWVGWPRQPLVSLF</sequence>
<evidence type="ECO:0000256" key="1">
    <source>
        <dbReference type="SAM" id="SignalP"/>
    </source>
</evidence>
<keyword evidence="3" id="KW-1185">Reference proteome</keyword>
<dbReference type="EMBL" id="CP014525">
    <property type="protein sequence ID" value="AMW34048.1"/>
    <property type="molecule type" value="Genomic_DNA"/>
</dbReference>
<feature type="signal peptide" evidence="1">
    <location>
        <begin position="1"/>
        <end position="30"/>
    </location>
</feature>
<name>A0A143DD56_9PROT</name>
<evidence type="ECO:0000313" key="2">
    <source>
        <dbReference type="EMBL" id="AMW34048.1"/>
    </source>
</evidence>
<dbReference type="Proteomes" id="UP000076066">
    <property type="component" value="Chromosome"/>
</dbReference>
<feature type="chain" id="PRO_5007507905" evidence="1">
    <location>
        <begin position="31"/>
        <end position="72"/>
    </location>
</feature>
<proteinExistence type="predicted"/>
<dbReference type="AlphaFoldDB" id="A0A143DD56"/>
<organism evidence="2 3">
    <name type="scientific">Haematospirillum jordaniae</name>
    <dbReference type="NCBI Taxonomy" id="1549855"/>
    <lineage>
        <taxon>Bacteria</taxon>
        <taxon>Pseudomonadati</taxon>
        <taxon>Pseudomonadota</taxon>
        <taxon>Alphaproteobacteria</taxon>
        <taxon>Rhodospirillales</taxon>
        <taxon>Novispirillaceae</taxon>
        <taxon>Haematospirillum</taxon>
    </lineage>
</organism>
<gene>
    <name evidence="2" type="ORF">AY555_01395</name>
</gene>
<dbReference type="STRING" id="1549855.AY555_01395"/>
<evidence type="ECO:0000313" key="3">
    <source>
        <dbReference type="Proteomes" id="UP000076066"/>
    </source>
</evidence>